<dbReference type="PANTHER" id="PTHR30625:SF3">
    <property type="entry name" value="TOL-PAL SYSTEM PROTEIN TOLQ"/>
    <property type="match status" value="1"/>
</dbReference>
<evidence type="ECO:0000256" key="7">
    <source>
        <dbReference type="SAM" id="Phobius"/>
    </source>
</evidence>
<evidence type="ECO:0000256" key="6">
    <source>
        <dbReference type="RuleBase" id="RU004057"/>
    </source>
</evidence>
<keyword evidence="3 7" id="KW-0812">Transmembrane</keyword>
<evidence type="ECO:0000256" key="3">
    <source>
        <dbReference type="ARBA" id="ARBA00022692"/>
    </source>
</evidence>
<evidence type="ECO:0000256" key="5">
    <source>
        <dbReference type="ARBA" id="ARBA00023136"/>
    </source>
</evidence>
<evidence type="ECO:0000256" key="2">
    <source>
        <dbReference type="ARBA" id="ARBA00022475"/>
    </source>
</evidence>
<keyword evidence="5 7" id="KW-0472">Membrane</keyword>
<evidence type="ECO:0000256" key="4">
    <source>
        <dbReference type="ARBA" id="ARBA00022989"/>
    </source>
</evidence>
<organism evidence="9">
    <name type="scientific">Archaeoglobus fulgidus</name>
    <dbReference type="NCBI Taxonomy" id="2234"/>
    <lineage>
        <taxon>Archaea</taxon>
        <taxon>Methanobacteriati</taxon>
        <taxon>Methanobacteriota</taxon>
        <taxon>Archaeoglobi</taxon>
        <taxon>Archaeoglobales</taxon>
        <taxon>Archaeoglobaceae</taxon>
        <taxon>Archaeoglobus</taxon>
    </lineage>
</organism>
<feature type="transmembrane region" description="Helical" evidence="7">
    <location>
        <begin position="119"/>
        <end position="143"/>
    </location>
</feature>
<keyword evidence="2" id="KW-1003">Cell membrane</keyword>
<keyword evidence="4 7" id="KW-1133">Transmembrane helix</keyword>
<dbReference type="AlphaFoldDB" id="A0A7J2TKA7"/>
<dbReference type="InterPro" id="IPR002898">
    <property type="entry name" value="MotA_ExbB_proton_chnl"/>
</dbReference>
<evidence type="ECO:0000313" key="9">
    <source>
        <dbReference type="EMBL" id="HEH35594.1"/>
    </source>
</evidence>
<name>A0A7J2TKA7_ARCFL</name>
<sequence length="209" mass="23600">MLSVSDITAAIYVTMYAISTSLLYPVILALILLVVYSVMEAGAFLVESAKRKRSFGDIRNLNLSNYSEFLESLEKLRTNWLLREFISELKKLNPNRKDIEKLLEECELKVAKELEIPRILARIGPMLGLMGTLIPLGPAMIALSQGNIQELATNLITAFATTVLGLIVGGVGYTLFIVRKRWYLEDLSDVGYLAKKLEVFYEEKAYRRD</sequence>
<keyword evidence="6" id="KW-0653">Protein transport</keyword>
<feature type="transmembrane region" description="Helical" evidence="7">
    <location>
        <begin position="22"/>
        <end position="46"/>
    </location>
</feature>
<comment type="similarity">
    <text evidence="6">Belongs to the exbB/tolQ family.</text>
</comment>
<evidence type="ECO:0000259" key="8">
    <source>
        <dbReference type="Pfam" id="PF01618"/>
    </source>
</evidence>
<feature type="domain" description="MotA/TolQ/ExbB proton channel" evidence="8">
    <location>
        <begin position="94"/>
        <end position="171"/>
    </location>
</feature>
<proteinExistence type="inferred from homology"/>
<gene>
    <name evidence="9" type="ORF">ENP88_05525</name>
</gene>
<dbReference type="GO" id="GO:0005886">
    <property type="term" value="C:plasma membrane"/>
    <property type="evidence" value="ECO:0007669"/>
    <property type="project" value="UniProtKB-SubCell"/>
</dbReference>
<dbReference type="InterPro" id="IPR050790">
    <property type="entry name" value="ExbB/TolQ_transport"/>
</dbReference>
<dbReference type="EMBL" id="DSLA01000087">
    <property type="protein sequence ID" value="HEH35594.1"/>
    <property type="molecule type" value="Genomic_DNA"/>
</dbReference>
<reference evidence="9" key="1">
    <citation type="journal article" date="2020" name="mSystems">
        <title>Genome- and Community-Level Interaction Insights into Carbon Utilization and Element Cycling Functions of Hydrothermarchaeota in Hydrothermal Sediment.</title>
        <authorList>
            <person name="Zhou Z."/>
            <person name="Liu Y."/>
            <person name="Xu W."/>
            <person name="Pan J."/>
            <person name="Luo Z.H."/>
            <person name="Li M."/>
        </authorList>
    </citation>
    <scope>NUCLEOTIDE SEQUENCE [LARGE SCALE GENOMIC DNA]</scope>
    <source>
        <strain evidence="9">SpSt-26</strain>
    </source>
</reference>
<comment type="subcellular location">
    <subcellularLocation>
        <location evidence="1">Cell membrane</location>
        <topology evidence="1">Multi-pass membrane protein</topology>
    </subcellularLocation>
    <subcellularLocation>
        <location evidence="6">Membrane</location>
        <topology evidence="6">Multi-pass membrane protein</topology>
    </subcellularLocation>
</comment>
<dbReference type="Pfam" id="PF01618">
    <property type="entry name" value="MotA_ExbB"/>
    <property type="match status" value="1"/>
</dbReference>
<dbReference type="PANTHER" id="PTHR30625">
    <property type="entry name" value="PROTEIN TOLQ"/>
    <property type="match status" value="1"/>
</dbReference>
<accession>A0A7J2TKA7</accession>
<dbReference type="GO" id="GO:0017038">
    <property type="term" value="P:protein import"/>
    <property type="evidence" value="ECO:0007669"/>
    <property type="project" value="TreeGrafter"/>
</dbReference>
<comment type="caution">
    <text evidence="9">The sequence shown here is derived from an EMBL/GenBank/DDBJ whole genome shotgun (WGS) entry which is preliminary data.</text>
</comment>
<evidence type="ECO:0000256" key="1">
    <source>
        <dbReference type="ARBA" id="ARBA00004651"/>
    </source>
</evidence>
<keyword evidence="6" id="KW-0813">Transport</keyword>
<feature type="transmembrane region" description="Helical" evidence="7">
    <location>
        <begin position="155"/>
        <end position="178"/>
    </location>
</feature>
<protein>
    <submittedName>
        <fullName evidence="9">MotA/TolQ/ExbB proton channel family protein</fullName>
    </submittedName>
</protein>